<feature type="region of interest" description="Disordered" evidence="1">
    <location>
        <begin position="268"/>
        <end position="288"/>
    </location>
</feature>
<dbReference type="RefSeq" id="WP_013292722.1">
    <property type="nucleotide sequence ID" value="NC_014394.1"/>
</dbReference>
<reference evidence="3 4" key="1">
    <citation type="submission" date="2010-08" db="EMBL/GenBank/DDBJ databases">
        <title>Complete sequence of Gallionella capsiferriformans ES-2.</title>
        <authorList>
            <consortium name="US DOE Joint Genome Institute"/>
            <person name="Lucas S."/>
            <person name="Copeland A."/>
            <person name="Lapidus A."/>
            <person name="Cheng J.-F."/>
            <person name="Bruce D."/>
            <person name="Goodwin L."/>
            <person name="Pitluck S."/>
            <person name="Chertkov O."/>
            <person name="Davenport K.W."/>
            <person name="Detter J.C."/>
            <person name="Han C."/>
            <person name="Tapia R."/>
            <person name="Land M."/>
            <person name="Hauser L."/>
            <person name="Chang Y.-J."/>
            <person name="Jeffries C."/>
            <person name="Kyrpides N."/>
            <person name="Ivanova N."/>
            <person name="Mikhailova N."/>
            <person name="Shelobolina E.S."/>
            <person name="Picardal F."/>
            <person name="Roden E."/>
            <person name="Emerson D."/>
            <person name="Woyke T."/>
        </authorList>
    </citation>
    <scope>NUCLEOTIDE SEQUENCE [LARGE SCALE GENOMIC DNA]</scope>
    <source>
        <strain evidence="3 4">ES-2</strain>
    </source>
</reference>
<keyword evidence="4" id="KW-1185">Reference proteome</keyword>
<gene>
    <name evidence="3" type="ordered locus">Galf_0744</name>
</gene>
<feature type="compositionally biased region" description="Low complexity" evidence="1">
    <location>
        <begin position="268"/>
        <end position="280"/>
    </location>
</feature>
<proteinExistence type="predicted"/>
<evidence type="ECO:0000256" key="1">
    <source>
        <dbReference type="SAM" id="MobiDB-lite"/>
    </source>
</evidence>
<name>D9SDM4_GALCS</name>
<dbReference type="eggNOG" id="COG0551">
    <property type="taxonomic scope" value="Bacteria"/>
</dbReference>
<organism evidence="3 4">
    <name type="scientific">Gallionella capsiferriformans (strain ES-2)</name>
    <name type="common">Gallionella ferruginea capsiferriformans (strain ES-2)</name>
    <dbReference type="NCBI Taxonomy" id="395494"/>
    <lineage>
        <taxon>Bacteria</taxon>
        <taxon>Pseudomonadati</taxon>
        <taxon>Pseudomonadota</taxon>
        <taxon>Betaproteobacteria</taxon>
        <taxon>Nitrosomonadales</taxon>
        <taxon>Gallionellaceae</taxon>
        <taxon>Gallionella</taxon>
    </lineage>
</organism>
<dbReference type="InterPro" id="IPR011528">
    <property type="entry name" value="NERD"/>
</dbReference>
<sequence length="333" mass="37158">MIIKVADEKKSHITTLQCLQGRSDCPPETRKKIEQELRNIQAGIKGEDEAAYEMKVHWGESKNWMVIHDLRIEHGDLVAQIDHLIVNRFLEVWVCESKHFSEGIAINEHGEFAAFFGSKPYGVPSPIEQNNRHILILKRYFESGAVKLPTRLGFTIKPDLKSLVLVSKHARIARPKAKVDGLDCVIKNDQLFKAIDKAVDGNNNPLMMAKIIGQDTLEAVCRDLARQHKPVTFKWYAKFGLPENPPVIASVPTTVPEAAQQVPQVQPVVQPSVDSPAVPADTTEGGDKPKQKLICASCSAPVLYSVAKFCWFNKPRFGGKVYCMECQKTVQAP</sequence>
<dbReference type="KEGG" id="gca:Galf_0744"/>
<evidence type="ECO:0000313" key="4">
    <source>
        <dbReference type="Proteomes" id="UP000001235"/>
    </source>
</evidence>
<dbReference type="AlphaFoldDB" id="D9SDM4"/>
<evidence type="ECO:0000313" key="3">
    <source>
        <dbReference type="EMBL" id="ADL54781.1"/>
    </source>
</evidence>
<accession>D9SDM4</accession>
<dbReference type="PROSITE" id="PS50965">
    <property type="entry name" value="NERD"/>
    <property type="match status" value="1"/>
</dbReference>
<dbReference type="STRING" id="395494.Galf_0744"/>
<dbReference type="HOGENOM" id="CLU_053321_0_0_4"/>
<dbReference type="Pfam" id="PF08378">
    <property type="entry name" value="NERD"/>
    <property type="match status" value="1"/>
</dbReference>
<dbReference type="OrthoDB" id="5500241at2"/>
<feature type="domain" description="NERD" evidence="2">
    <location>
        <begin position="42"/>
        <end position="160"/>
    </location>
</feature>
<protein>
    <submittedName>
        <fullName evidence="3">NERD domain protein</fullName>
    </submittedName>
</protein>
<dbReference type="EMBL" id="CP002159">
    <property type="protein sequence ID" value="ADL54781.1"/>
    <property type="molecule type" value="Genomic_DNA"/>
</dbReference>
<evidence type="ECO:0000259" key="2">
    <source>
        <dbReference type="PROSITE" id="PS50965"/>
    </source>
</evidence>
<dbReference type="Proteomes" id="UP000001235">
    <property type="component" value="Chromosome"/>
</dbReference>